<dbReference type="InterPro" id="IPR029058">
    <property type="entry name" value="AB_hydrolase_fold"/>
</dbReference>
<evidence type="ECO:0000313" key="4">
    <source>
        <dbReference type="EMBL" id="KAF4437144.1"/>
    </source>
</evidence>
<feature type="repeat" description="ANK" evidence="2">
    <location>
        <begin position="926"/>
        <end position="959"/>
    </location>
</feature>
<dbReference type="PROSITE" id="PS50088">
    <property type="entry name" value="ANK_REPEAT"/>
    <property type="match status" value="2"/>
</dbReference>
<dbReference type="InterPro" id="IPR002110">
    <property type="entry name" value="Ankyrin_rpt"/>
</dbReference>
<dbReference type="Gene3D" id="3.40.50.1820">
    <property type="entry name" value="alpha/beta hydrolase"/>
    <property type="match status" value="1"/>
</dbReference>
<dbReference type="OrthoDB" id="5086500at2759"/>
<keyword evidence="2" id="KW-0040">ANK repeat</keyword>
<keyword evidence="1" id="KW-0677">Repeat</keyword>
<dbReference type="Pfam" id="PF12796">
    <property type="entry name" value="Ank_2"/>
    <property type="match status" value="2"/>
</dbReference>
<dbReference type="Proteomes" id="UP000605986">
    <property type="component" value="Unassembled WGS sequence"/>
</dbReference>
<gene>
    <name evidence="4" type="ORF">F53441_13102</name>
</gene>
<proteinExistence type="predicted"/>
<comment type="caution">
    <text evidence="4">The sequence shown here is derived from an EMBL/GenBank/DDBJ whole genome shotgun (WGS) entry which is preliminary data.</text>
</comment>
<dbReference type="Gene3D" id="3.40.50.300">
    <property type="entry name" value="P-loop containing nucleotide triphosphate hydrolases"/>
    <property type="match status" value="1"/>
</dbReference>
<evidence type="ECO:0000259" key="3">
    <source>
        <dbReference type="Pfam" id="PF24883"/>
    </source>
</evidence>
<dbReference type="InterPro" id="IPR056884">
    <property type="entry name" value="NPHP3-like_N"/>
</dbReference>
<dbReference type="AlphaFoldDB" id="A0A8H4NGP8"/>
<dbReference type="PANTHER" id="PTHR10039">
    <property type="entry name" value="AMELOGENIN"/>
    <property type="match status" value="1"/>
</dbReference>
<dbReference type="InterPro" id="IPR036770">
    <property type="entry name" value="Ankyrin_rpt-contain_sf"/>
</dbReference>
<reference evidence="4" key="1">
    <citation type="submission" date="2020-01" db="EMBL/GenBank/DDBJ databases">
        <title>Identification and distribution of gene clusters putatively required for synthesis of sphingolipid metabolism inhibitors in phylogenetically diverse species of the filamentous fungus Fusarium.</title>
        <authorList>
            <person name="Kim H.-S."/>
            <person name="Busman M."/>
            <person name="Brown D.W."/>
            <person name="Divon H."/>
            <person name="Uhlig S."/>
            <person name="Proctor R.H."/>
        </authorList>
    </citation>
    <scope>NUCLEOTIDE SEQUENCE</scope>
    <source>
        <strain evidence="4">NRRL 53441</strain>
    </source>
</reference>
<evidence type="ECO:0000313" key="5">
    <source>
        <dbReference type="Proteomes" id="UP000605986"/>
    </source>
</evidence>
<protein>
    <submittedName>
        <fullName evidence="4">Ankyrin repeats (3 copies) domain-containing protein</fullName>
    </submittedName>
</protein>
<dbReference type="InterPro" id="IPR027417">
    <property type="entry name" value="P-loop_NTPase"/>
</dbReference>
<name>A0A8H4NGP8_9HYPO</name>
<dbReference type="PROSITE" id="PS50297">
    <property type="entry name" value="ANK_REP_REGION"/>
    <property type="match status" value="2"/>
</dbReference>
<feature type="non-terminal residue" evidence="4">
    <location>
        <position position="1"/>
    </location>
</feature>
<dbReference type="SUPFAM" id="SSF53474">
    <property type="entry name" value="alpha/beta-Hydrolases"/>
    <property type="match status" value="1"/>
</dbReference>
<evidence type="ECO:0000256" key="1">
    <source>
        <dbReference type="ARBA" id="ARBA00022737"/>
    </source>
</evidence>
<accession>A0A8H4NGP8</accession>
<dbReference type="SMART" id="SM00248">
    <property type="entry name" value="ANK"/>
    <property type="match status" value="6"/>
</dbReference>
<feature type="repeat" description="ANK" evidence="2">
    <location>
        <begin position="1065"/>
        <end position="1097"/>
    </location>
</feature>
<dbReference type="PANTHER" id="PTHR10039:SF14">
    <property type="entry name" value="NACHT DOMAIN-CONTAINING PROTEIN"/>
    <property type="match status" value="1"/>
</dbReference>
<evidence type="ECO:0000256" key="2">
    <source>
        <dbReference type="PROSITE-ProRule" id="PRU00023"/>
    </source>
</evidence>
<sequence>MVQSSAAQNESHERHGLFVLHPGLNAAYDPSRYLVDIVAIHGLGGHPFKTWTEKEGRHLWLRDSLPSHIPEARVMSFGYDSTVLFGKSRSQVHDYAIDLANRLEIFRQDSQERQRPLIFICHSLGGVVFKEFLVQVTLDKDLEHLAKSVAGVIFLGRPHRGSRVASQARLLSKIVNTATLGAGARSDLIKTLQVSSMELKAVSRHARYPLKSLVIVSFYEQQPTGRSMVVEPFSAILGLPNERAIPVNTNHRGLAHVSPRKPQQYLPIWSSVKELAESCLTSIQADNRKLLERLFCLDPKSAQMRPRQAQSGTCQWIFSHPKYTAWMHSSEISILLLTGNAGSGKSVLTRCVAEHIQSCGLDRDSGSGHLVISLFCSYMEAALNSKDTVLRTLLHQLIQLNPRCGTIVRNRLETRRPEGIVLDLTIEKMWIALEQVLSMQTMSRVMIIIDAMEELGVSVASAITLGLWKITDTLRGRDVHPKVFISTRPSPSMTEMKIPGLEILDLGDVDMKKDIERYLLSSIDDFKAENNSFDTSITPALRQRIASRISETGSGMFLAAVLAWEDFHRGLLWSQDVIAQKLEAIVSVGASMTTFYDRLVEKIEPSVLDDALLIFSILAAAARPLSEIEVGVVLAICRSRARITQSKDFEPFRNLNAVMEREFPDLVAIQDDDTITFVHSSFRDYIESQERFSHVMETGRQSITKACLIYLKLLDLLRSAADETDYEELAAQYPLLDYASNHFLWHINRFPSEDPLWLLFSDTAGEDSIYTLQSLWPANKYYGTSPLRYVLASMPESSALYLARCFQEHGYDVDEKWSPSCGRALQDCCMQAKTEFGKKAALLLLDLGANPGLPEKPFRSNLRLALEAEAWDLYDKILSHPMTDLSARNEQGGTLLHDQARCGPVERIAEMLDLINEVDPNAQDRDGYTPLHVATSLAREDVVRMLLGKPGIRLNLTDRLGRTPLTLATYWGLKTMALVLIEHSEAFPIARGGHLSALVLAAKRGDKDICNRLLATCGYQNLGFHLDMSGKGVLHHAAMNDWDDMISSCLRRSGRSLNIDQIDHSGRSALHYASRLGNLNSCRTLIEGGASLTLQDRLGRTAVQDAADAGFKD</sequence>
<dbReference type="EMBL" id="JAADJG010000769">
    <property type="protein sequence ID" value="KAF4437144.1"/>
    <property type="molecule type" value="Genomic_DNA"/>
</dbReference>
<feature type="domain" description="Nephrocystin 3-like N-terminal" evidence="3">
    <location>
        <begin position="312"/>
        <end position="488"/>
    </location>
</feature>
<keyword evidence="5" id="KW-1185">Reference proteome</keyword>
<dbReference type="Pfam" id="PF24883">
    <property type="entry name" value="NPHP3_N"/>
    <property type="match status" value="1"/>
</dbReference>
<dbReference type="Gene3D" id="1.25.40.20">
    <property type="entry name" value="Ankyrin repeat-containing domain"/>
    <property type="match status" value="1"/>
</dbReference>
<organism evidence="4 5">
    <name type="scientific">Fusarium austroafricanum</name>
    <dbReference type="NCBI Taxonomy" id="2364996"/>
    <lineage>
        <taxon>Eukaryota</taxon>
        <taxon>Fungi</taxon>
        <taxon>Dikarya</taxon>
        <taxon>Ascomycota</taxon>
        <taxon>Pezizomycotina</taxon>
        <taxon>Sordariomycetes</taxon>
        <taxon>Hypocreomycetidae</taxon>
        <taxon>Hypocreales</taxon>
        <taxon>Nectriaceae</taxon>
        <taxon>Fusarium</taxon>
        <taxon>Fusarium concolor species complex</taxon>
    </lineage>
</organism>
<dbReference type="SUPFAM" id="SSF48403">
    <property type="entry name" value="Ankyrin repeat"/>
    <property type="match status" value="2"/>
</dbReference>